<feature type="compositionally biased region" description="Polar residues" evidence="4">
    <location>
        <begin position="365"/>
        <end position="390"/>
    </location>
</feature>
<keyword evidence="8" id="KW-1185">Reference proteome</keyword>
<feature type="compositionally biased region" description="Pro residues" evidence="4">
    <location>
        <begin position="538"/>
        <end position="548"/>
    </location>
</feature>
<gene>
    <name evidence="7" type="ORF">ST47_g2055</name>
</gene>
<keyword evidence="5" id="KW-1133">Transmembrane helix</keyword>
<evidence type="ECO:0000256" key="4">
    <source>
        <dbReference type="SAM" id="MobiDB-lite"/>
    </source>
</evidence>
<evidence type="ECO:0000313" key="8">
    <source>
        <dbReference type="Proteomes" id="UP000076837"/>
    </source>
</evidence>
<dbReference type="STRING" id="5454.A0A163K672"/>
<feature type="region of interest" description="Disordered" evidence="4">
    <location>
        <begin position="507"/>
        <end position="554"/>
    </location>
</feature>
<feature type="compositionally biased region" description="Pro residues" evidence="4">
    <location>
        <begin position="67"/>
        <end position="83"/>
    </location>
</feature>
<evidence type="ECO:0000256" key="3">
    <source>
        <dbReference type="ARBA" id="ARBA00022840"/>
    </source>
</evidence>
<keyword evidence="3" id="KW-0067">ATP-binding</keyword>
<evidence type="ECO:0000256" key="1">
    <source>
        <dbReference type="ARBA" id="ARBA00022553"/>
    </source>
</evidence>
<feature type="compositionally biased region" description="Polar residues" evidence="4">
    <location>
        <begin position="1"/>
        <end position="12"/>
    </location>
</feature>
<feature type="transmembrane region" description="Helical" evidence="5">
    <location>
        <begin position="284"/>
        <end position="309"/>
    </location>
</feature>
<accession>A0A163K672</accession>
<keyword evidence="5" id="KW-0812">Transmembrane</keyword>
<evidence type="ECO:0000313" key="7">
    <source>
        <dbReference type="EMBL" id="KZM26796.1"/>
    </source>
</evidence>
<comment type="caution">
    <text evidence="7">The sequence shown here is derived from an EMBL/GenBank/DDBJ whole genome shotgun (WGS) entry which is preliminary data.</text>
</comment>
<feature type="region of interest" description="Disordered" evidence="4">
    <location>
        <begin position="1"/>
        <end position="96"/>
    </location>
</feature>
<proteinExistence type="predicted"/>
<feature type="compositionally biased region" description="Low complexity" evidence="4">
    <location>
        <begin position="84"/>
        <end position="96"/>
    </location>
</feature>
<sequence length="680" mass="70907">MASPQESITTVNGRRCTRSRARTAATSAPISTPAAPPTAVAPTETTTSTVAEQKPQTKPTAASSPAPQVPPPPPPPPPPPLAPPVSSSQAEQSAVVVPLPTSQAAVSSPLGTGKAVLISLATSSSPAVFEPSAPAPMVSTPSVSLQSDGPAIASSQVAAAPTPPPARILPTSSDNNETAVIEPLPSSSLTTSPVAQPIVTETAGVVVSTSVAAVPDVIQTDSSSQTPLPVTSIAELLPQTSSAAISNPTHGPVGVIAPEQGTHTGGDGHTGEDHSSYSDSNPNIGGIIGGVVGGFVALALLSALLFFCLRRRKSKEAGWNEKSEVLSGFLSKAKAVPAGFGVFFARFRNEKTGPLDNPYQRHQPRSSVGSVYSTTSNGRGRSISELQRQPASGGGFVRRMSSRKSERNVLRKKTSSVSSQSPFMDVSEELVRNNNVGSNPFADPGPDTPRNLRISNPDTLEEQTRGPSPPQPAVTPRAARDPFASLIDEIDGAPNWLRDSNMSASNHRRIQSSASALRAHPPSSVYSSDPFADLSSIPPMPTQQPQPPLSTYSAFPAVRDSNYTIFGEPGPSRPSTTMFTPGLPSNPSASRDTNIFNTPATTPGFPSSGPPTSTSRLDRQSDPFDLDRPEVLSFKGMMNQMRDSIARQTTIRSRRTSSVSNWFGRDASPSGALNGASVRR</sequence>
<protein>
    <recommendedName>
        <fullName evidence="6">Epidermal growth factor receptor-like transmembrane-juxtamembrane segment domain-containing protein</fullName>
    </recommendedName>
</protein>
<evidence type="ECO:0000259" key="6">
    <source>
        <dbReference type="Pfam" id="PF21314"/>
    </source>
</evidence>
<keyword evidence="5" id="KW-0472">Membrane</keyword>
<feature type="compositionally biased region" description="Low complexity" evidence="4">
    <location>
        <begin position="598"/>
        <end position="615"/>
    </location>
</feature>
<dbReference type="AlphaFoldDB" id="A0A163K672"/>
<feature type="region of interest" description="Disordered" evidence="4">
    <location>
        <begin position="597"/>
        <end position="624"/>
    </location>
</feature>
<organism evidence="7 8">
    <name type="scientific">Didymella rabiei</name>
    <name type="common">Chickpea ascochyta blight fungus</name>
    <name type="synonym">Mycosphaerella rabiei</name>
    <dbReference type="NCBI Taxonomy" id="5454"/>
    <lineage>
        <taxon>Eukaryota</taxon>
        <taxon>Fungi</taxon>
        <taxon>Dikarya</taxon>
        <taxon>Ascomycota</taxon>
        <taxon>Pezizomycotina</taxon>
        <taxon>Dothideomycetes</taxon>
        <taxon>Pleosporomycetidae</taxon>
        <taxon>Pleosporales</taxon>
        <taxon>Pleosporineae</taxon>
        <taxon>Didymellaceae</taxon>
        <taxon>Ascochyta</taxon>
    </lineage>
</organism>
<dbReference type="InterPro" id="IPR049328">
    <property type="entry name" value="TM_ErbB1"/>
</dbReference>
<dbReference type="GO" id="GO:0005524">
    <property type="term" value="F:ATP binding"/>
    <property type="evidence" value="ECO:0007669"/>
    <property type="project" value="UniProtKB-KW"/>
</dbReference>
<feature type="compositionally biased region" description="Low complexity" evidence="4">
    <location>
        <begin position="22"/>
        <end position="51"/>
    </location>
</feature>
<keyword evidence="2" id="KW-0547">Nucleotide-binding</keyword>
<name>A0A163K672_DIDRA</name>
<feature type="region of interest" description="Disordered" evidence="4">
    <location>
        <begin position="353"/>
        <end position="477"/>
    </location>
</feature>
<evidence type="ECO:0000256" key="5">
    <source>
        <dbReference type="SAM" id="Phobius"/>
    </source>
</evidence>
<dbReference type="Proteomes" id="UP000076837">
    <property type="component" value="Unassembled WGS sequence"/>
</dbReference>
<dbReference type="EMBL" id="JYNV01000095">
    <property type="protein sequence ID" value="KZM26796.1"/>
    <property type="molecule type" value="Genomic_DNA"/>
</dbReference>
<reference evidence="7 8" key="1">
    <citation type="journal article" date="2016" name="Sci. Rep.">
        <title>Draft genome sequencing and secretome analysis of fungal phytopathogen Ascochyta rabiei provides insight into the necrotrophic effector repertoire.</title>
        <authorList>
            <person name="Verma S."/>
            <person name="Gazara R.K."/>
            <person name="Nizam S."/>
            <person name="Parween S."/>
            <person name="Chattopadhyay D."/>
            <person name="Verma P.K."/>
        </authorList>
    </citation>
    <scope>NUCLEOTIDE SEQUENCE [LARGE SCALE GENOMIC DNA]</scope>
    <source>
        <strain evidence="7 8">ArDII</strain>
    </source>
</reference>
<keyword evidence="1" id="KW-0597">Phosphoprotein</keyword>
<feature type="region of interest" description="Disordered" evidence="4">
    <location>
        <begin position="648"/>
        <end position="680"/>
    </location>
</feature>
<feature type="domain" description="Epidermal growth factor receptor-like transmembrane-juxtamembrane segment" evidence="6">
    <location>
        <begin position="287"/>
        <end position="313"/>
    </location>
</feature>
<dbReference type="Pfam" id="PF21314">
    <property type="entry name" value="TM_ErbB1"/>
    <property type="match status" value="1"/>
</dbReference>
<evidence type="ECO:0000256" key="2">
    <source>
        <dbReference type="ARBA" id="ARBA00022741"/>
    </source>
</evidence>